<proteinExistence type="predicted"/>
<dbReference type="InterPro" id="IPR049064">
    <property type="entry name" value="NAD_Glu_DH_ACT3"/>
</dbReference>
<dbReference type="Pfam" id="PF21077">
    <property type="entry name" value="GDH_ACT3"/>
    <property type="match status" value="1"/>
</dbReference>
<dbReference type="Gene3D" id="3.40.50.720">
    <property type="entry name" value="NAD(P)-binding Rossmann-like Domain"/>
    <property type="match status" value="1"/>
</dbReference>
<evidence type="ECO:0000259" key="2">
    <source>
        <dbReference type="Pfam" id="PF05088"/>
    </source>
</evidence>
<dbReference type="PANTHER" id="PTHR43403:SF1">
    <property type="entry name" value="NAD-SPECIFIC GLUTAMATE DEHYDROGENASE"/>
    <property type="match status" value="1"/>
</dbReference>
<feature type="domain" description="NAD-glutamate dehydrogenase catalytic" evidence="2">
    <location>
        <begin position="712"/>
        <end position="1206"/>
    </location>
</feature>
<feature type="domain" description="NAD-glutamate dehydrogenase N-terminal ACT1" evidence="4">
    <location>
        <begin position="44"/>
        <end position="163"/>
    </location>
</feature>
<dbReference type="Pfam" id="PF21076">
    <property type="entry name" value="GDH_ACT2"/>
    <property type="match status" value="1"/>
</dbReference>
<dbReference type="InterPro" id="IPR046346">
    <property type="entry name" value="Aminoacid_DH-like_N_sf"/>
</dbReference>
<evidence type="ECO:0000259" key="3">
    <source>
        <dbReference type="Pfam" id="PF21074"/>
    </source>
</evidence>
<dbReference type="Pfam" id="PF21074">
    <property type="entry name" value="GDH_C"/>
    <property type="match status" value="1"/>
</dbReference>
<dbReference type="InterPro" id="IPR049062">
    <property type="entry name" value="NAD_Glu_DH_ACT2"/>
</dbReference>
<feature type="domain" description="NAD-specific glutamate dehydrogenase C-terminal" evidence="3">
    <location>
        <begin position="1252"/>
        <end position="1582"/>
    </location>
</feature>
<dbReference type="InterPro" id="IPR048381">
    <property type="entry name" value="GDH_C"/>
</dbReference>
<gene>
    <name evidence="7" type="ORF">CSC94_00215</name>
</gene>
<evidence type="ECO:0000256" key="1">
    <source>
        <dbReference type="ARBA" id="ARBA00023002"/>
    </source>
</evidence>
<dbReference type="InterPro" id="IPR007780">
    <property type="entry name" value="NAD_Glu_DH_bac"/>
</dbReference>
<dbReference type="GO" id="GO:0006538">
    <property type="term" value="P:L-glutamate catabolic process"/>
    <property type="evidence" value="ECO:0007669"/>
    <property type="project" value="InterPro"/>
</dbReference>
<dbReference type="SUPFAM" id="SSF51735">
    <property type="entry name" value="NAD(P)-binding Rossmann-fold domains"/>
    <property type="match status" value="1"/>
</dbReference>
<dbReference type="InterPro" id="IPR024727">
    <property type="entry name" value="NAD_Glu_DH_N_ACT1"/>
</dbReference>
<dbReference type="SUPFAM" id="SSF53223">
    <property type="entry name" value="Aminoacid dehydrogenase-like, N-terminal domain"/>
    <property type="match status" value="1"/>
</dbReference>
<dbReference type="Pfam" id="PF21073">
    <property type="entry name" value="GDH_HM1"/>
    <property type="match status" value="1"/>
</dbReference>
<dbReference type="PANTHER" id="PTHR43403">
    <property type="entry name" value="NAD-SPECIFIC GLUTAMATE DEHYDROGENASE"/>
    <property type="match status" value="1"/>
</dbReference>
<dbReference type="InterPro" id="IPR036291">
    <property type="entry name" value="NAD(P)-bd_dom_sf"/>
</dbReference>
<keyword evidence="8" id="KW-1185">Reference proteome</keyword>
<dbReference type="InterPro" id="IPR049056">
    <property type="entry name" value="NAD_Glu_DH_HM3"/>
</dbReference>
<dbReference type="Proteomes" id="UP000221168">
    <property type="component" value="Unassembled WGS sequence"/>
</dbReference>
<dbReference type="Pfam" id="PF21078">
    <property type="entry name" value="GDH_HM3"/>
    <property type="match status" value="1"/>
</dbReference>
<evidence type="ECO:0000259" key="5">
    <source>
        <dbReference type="Pfam" id="PF21076"/>
    </source>
</evidence>
<keyword evidence="1" id="KW-0560">Oxidoreductase</keyword>
<dbReference type="Pfam" id="PF05088">
    <property type="entry name" value="Bac_GDH_CD"/>
    <property type="match status" value="1"/>
</dbReference>
<dbReference type="InterPro" id="IPR049059">
    <property type="entry name" value="NAD_Glu_DH_HM1"/>
</dbReference>
<evidence type="ECO:0000313" key="8">
    <source>
        <dbReference type="Proteomes" id="UP000221168"/>
    </source>
</evidence>
<reference evidence="7 8" key="1">
    <citation type="submission" date="2017-10" db="EMBL/GenBank/DDBJ databases">
        <title>Sedimentibacterium mangrovi gen. nov., sp. nov., a novel member of family Phyllobacteriacea isolated from mangrove sediment.</title>
        <authorList>
            <person name="Liao H."/>
            <person name="Tian Y."/>
        </authorList>
    </citation>
    <scope>NUCLEOTIDE SEQUENCE [LARGE SCALE GENOMIC DNA]</scope>
    <source>
        <strain evidence="7 8">X9-2-2</strain>
    </source>
</reference>
<name>A0A2G1QU94_9HYPH</name>
<sequence length="1590" mass="174157">MAAGKSGSRKKGSQKSETIVLDLFRTLAGADGQPPYGPDAIAAGAGLAHDALCRHRRGHAVVSLENRPALVQAGRPVTAITVVNDNMPFLFDSVMGEINETCGELLFVAHPVLEVTFEAKGICDIHGIAKRRNPADGRDLVSMIQIHVAEMDEADMGALRARLEDILKHVRHSVHDWRDMLIRLDHAISVYRHAQDTLDRAATEEAAAFLEWLRDDNFTFLGMREYVWQGDGKTGTLKRKSERGLGILHDPDLRVLRRGGAAVTTTPQIREFMAGPDPLIVTKANIKSVVHRRAYLDYIGVKTFDRKGMLTGELRIVGLFTGSAYTHSVMRIPFIRSKVQQVMADLGFDMSGHSGKALINILETFPRDELFQIDLPTLESHARAILALGERPRLRVLPRPEKFGRYVSVIIYVPRDRYDSQVRERLGHYLAKAYDGRLSAYYPDFPEGTLARVHFIIGRDGTEPPKVDVAKLEADIRDLVRTWEDELADAARENGYDHQTRTMAARFPADYRAVTPAAKALHDATLLAAIAEDRPFIVDFYRNDDHAGTHADLKIFHRGEPVSLSGRVPALENMGLRVIAERTFQTEASDGTPVFIHDMEVESAAGRMIDLDDEGRLLEDTFAAASRGAVDDDAYNGLSHSAGLTHEQIVILRAYGRYQQQAGSTFGQPVIASALNRYPDIARDLYNLFDARFDPAKAKGRDDACDRLRKSILGKLDNVPGIDEDTILRRYLTLIDATMRTNRYAVPVDGVPVRQLAVKLDPRAIPFLPAPRPAHEIFVYGLDVEGVHLRFGPVARGGLRWSDRLQDYRTEVLGLVKAQQVKNAVIVPVGAKGGFVPKALPANGSREEIFEAGRAAYKSFISSLLSVTDNLDGNDVVPPKGVQRLDGDDPYFVVAADKGTATFSDTANAISQAYGFWLDDAFASGGSAGYDHKKMGITARGAWEAVKRHFREMDRDIQTQPFTVAGVGDMSGDVFGNGMLLSPCIRLVAAFDHRDIFIDPDPDPETSFAERKRVFDLGRSSWQDYNQSFLSKGGGVFPRNQKMIRLPQEAAEAIGLDKTEASPNEIMSAILTMRVDLLWFGGIGTYIRASSESNADAGDRANDAIRVTAADLHCKVIGEGANLGLTQRARIEFGLNGGRCNSDAIDNSAGVNSSDVEVNIKIALAAAMRDGKLSRKARNTLLEKMTGEVADLVLETNYDQTLCISQTESRGMADLAYQARLMEHLENRHLLDRKVELLPDPKALSERQARGDALTRAEIGVLVSYAKLVLFSDIMASPLPSDPHFEQTLIDYFPAEMQKKYAGEIRDHRLRAEIIATELANDVINRGGPAFVIRQQDMTGRSAAEAARAFAISRDGFGLDSLYEQVDALDNVMSGRAQLSLYGRIARTAMNATAWQLRNGDPAAPVAAVVDGLLAARKALDPNLASLLPAFMKERLADRQARMKHEGCPADLAKAIAMLGAEELIPDIMLVADAAGAALDAAAKSYFGVTDLFRLGRIEDAARAIATGDYYDGLALSRAGAMIDSARRGISISVLADHGGETDPVSAWKAANEGRIHRTRERIQALLESGDLTVSRMTVAAGLMGDLAGS</sequence>
<feature type="domain" description="NAD-glutamate dehydrogenase ACT2" evidence="5">
    <location>
        <begin position="395"/>
        <end position="484"/>
    </location>
</feature>
<organism evidence="7 8">
    <name type="scientific">Zhengella mangrovi</name>
    <dbReference type="NCBI Taxonomy" id="1982044"/>
    <lineage>
        <taxon>Bacteria</taxon>
        <taxon>Pseudomonadati</taxon>
        <taxon>Pseudomonadota</taxon>
        <taxon>Alphaproteobacteria</taxon>
        <taxon>Hyphomicrobiales</taxon>
        <taxon>Notoacmeibacteraceae</taxon>
        <taxon>Zhengella</taxon>
    </lineage>
</organism>
<dbReference type="GO" id="GO:0004069">
    <property type="term" value="F:L-aspartate:2-oxoglutarate aminotransferase activity"/>
    <property type="evidence" value="ECO:0007669"/>
    <property type="project" value="InterPro"/>
</dbReference>
<evidence type="ECO:0000259" key="6">
    <source>
        <dbReference type="Pfam" id="PF21077"/>
    </source>
</evidence>
<dbReference type="Pfam" id="PF21075">
    <property type="entry name" value="GDH_ACT1"/>
    <property type="match status" value="1"/>
</dbReference>
<accession>A0A2G1QU94</accession>
<evidence type="ECO:0000259" key="4">
    <source>
        <dbReference type="Pfam" id="PF21075"/>
    </source>
</evidence>
<dbReference type="GO" id="GO:0004352">
    <property type="term" value="F:glutamate dehydrogenase (NAD+) activity"/>
    <property type="evidence" value="ECO:0007669"/>
    <property type="project" value="InterPro"/>
</dbReference>
<comment type="caution">
    <text evidence="7">The sequence shown here is derived from an EMBL/GenBank/DDBJ whole genome shotgun (WGS) entry which is preliminary data.</text>
</comment>
<dbReference type="OrthoDB" id="9758052at2"/>
<evidence type="ECO:0000313" key="7">
    <source>
        <dbReference type="EMBL" id="PHP69126.1"/>
    </source>
</evidence>
<dbReference type="PIRSF" id="PIRSF036761">
    <property type="entry name" value="GDH_Mll4104"/>
    <property type="match status" value="1"/>
</dbReference>
<dbReference type="EMBL" id="PDVP01000001">
    <property type="protein sequence ID" value="PHP69126.1"/>
    <property type="molecule type" value="Genomic_DNA"/>
</dbReference>
<dbReference type="InterPro" id="IPR028971">
    <property type="entry name" value="NAD-GDH_cat"/>
</dbReference>
<protein>
    <submittedName>
        <fullName evidence="7">NAD-glutamate dehydrogenase</fullName>
    </submittedName>
</protein>
<feature type="domain" description="NAD-glutamate dehydrogenase ACT3" evidence="6">
    <location>
        <begin position="538"/>
        <end position="612"/>
    </location>
</feature>
<dbReference type="RefSeq" id="WP_099303887.1">
    <property type="nucleotide sequence ID" value="NZ_PDVP01000001.1"/>
</dbReference>